<evidence type="ECO:0000313" key="5">
    <source>
        <dbReference type="Proteomes" id="UP000530928"/>
    </source>
</evidence>
<dbReference type="Gene3D" id="3.40.50.11710">
    <property type="entry name" value="Cyclodipeptide synthase"/>
    <property type="match status" value="1"/>
</dbReference>
<keyword evidence="5" id="KW-1185">Reference proteome</keyword>
<dbReference type="AlphaFoldDB" id="A0A7W0CTF4"/>
<dbReference type="EMBL" id="JACDUR010000009">
    <property type="protein sequence ID" value="MBA2896868.1"/>
    <property type="molecule type" value="Genomic_DNA"/>
</dbReference>
<evidence type="ECO:0000256" key="2">
    <source>
        <dbReference type="ARBA" id="ARBA00022679"/>
    </source>
</evidence>
<proteinExistence type="inferred from homology"/>
<evidence type="ECO:0000256" key="1">
    <source>
        <dbReference type="ARBA" id="ARBA00006034"/>
    </source>
</evidence>
<keyword evidence="4" id="KW-0012">Acyltransferase</keyword>
<keyword evidence="2 4" id="KW-0808">Transferase</keyword>
<comment type="similarity">
    <text evidence="1">Belongs to the CDPS family.</text>
</comment>
<dbReference type="InterPro" id="IPR038622">
    <property type="entry name" value="CDPS_sf"/>
</dbReference>
<reference evidence="4 5" key="1">
    <citation type="submission" date="2020-07" db="EMBL/GenBank/DDBJ databases">
        <title>Genomic Encyclopedia of Type Strains, Phase IV (KMG-IV): sequencing the most valuable type-strain genomes for metagenomic binning, comparative biology and taxonomic classification.</title>
        <authorList>
            <person name="Goeker M."/>
        </authorList>
    </citation>
    <scope>NUCLEOTIDE SEQUENCE [LARGE SCALE GENOMIC DNA]</scope>
    <source>
        <strain evidence="4 5">DSM 45533</strain>
    </source>
</reference>
<comment type="caution">
    <text evidence="4">The sequence shown here is derived from an EMBL/GenBank/DDBJ whole genome shotgun (WGS) entry which is preliminary data.</text>
</comment>
<protein>
    <recommendedName>
        <fullName evidence="3">Cyclodipeptide synthase</fullName>
    </recommendedName>
</protein>
<name>A0A7W0CTF4_9ACTN</name>
<dbReference type="GO" id="GO:0016755">
    <property type="term" value="F:aminoacyltransferase activity"/>
    <property type="evidence" value="ECO:0007669"/>
    <property type="project" value="InterPro"/>
</dbReference>
<organism evidence="4 5">
    <name type="scientific">Nonomuraea soli</name>
    <dbReference type="NCBI Taxonomy" id="1032476"/>
    <lineage>
        <taxon>Bacteria</taxon>
        <taxon>Bacillati</taxon>
        <taxon>Actinomycetota</taxon>
        <taxon>Actinomycetes</taxon>
        <taxon>Streptosporangiales</taxon>
        <taxon>Streptosporangiaceae</taxon>
        <taxon>Nonomuraea</taxon>
    </lineage>
</organism>
<accession>A0A7W0CTF4</accession>
<dbReference type="InterPro" id="IPR030903">
    <property type="entry name" value="CDPS"/>
</dbReference>
<dbReference type="NCBIfam" id="TIGR04539">
    <property type="entry name" value="tRNA_cyclodipep"/>
    <property type="match status" value="1"/>
</dbReference>
<evidence type="ECO:0000256" key="3">
    <source>
        <dbReference type="ARBA" id="ARBA00030771"/>
    </source>
</evidence>
<sequence>MTTTMVEAHPLTARCAEIFAAREHILLGVSALNGYFTVPTLTTLLGWARATFARVDVLVPGMELAGTLMAKGYERPRARKKAREEINNTRNRVSRALEAAGATGVGVFSWTDLYGEVAYEKTRQEIGLLYESDGEFREHCHTALAEVLGAAEGSGSALPFLLAELPFMVNTPEILGTRTSLFCYPKLLPMGEWLFSGNIPSSNQGILTTRLTGVVADKDDYPGVART</sequence>
<dbReference type="RefSeq" id="WP_181615558.1">
    <property type="nucleotide sequence ID" value="NZ_BAABAM010000008.1"/>
</dbReference>
<dbReference type="Proteomes" id="UP000530928">
    <property type="component" value="Unassembled WGS sequence"/>
</dbReference>
<gene>
    <name evidence="4" type="ORF">HNR30_008259</name>
</gene>
<evidence type="ECO:0000313" key="4">
    <source>
        <dbReference type="EMBL" id="MBA2896868.1"/>
    </source>
</evidence>
<dbReference type="Pfam" id="PF16715">
    <property type="entry name" value="CDPS"/>
    <property type="match status" value="1"/>
</dbReference>